<evidence type="ECO:0000313" key="4">
    <source>
        <dbReference type="Proteomes" id="UP000622687"/>
    </source>
</evidence>
<dbReference type="Pfam" id="PF13786">
    <property type="entry name" value="DUF4179"/>
    <property type="match status" value="1"/>
</dbReference>
<dbReference type="InterPro" id="IPR025436">
    <property type="entry name" value="DUF4179"/>
</dbReference>
<reference evidence="3" key="1">
    <citation type="submission" date="2020-12" db="EMBL/GenBank/DDBJ databases">
        <title>Clostridium thailandense sp. nov., a novel acetogenic bacterium isolated from peat land soil in Thailand.</title>
        <authorList>
            <person name="Chaikitkaew S."/>
            <person name="Birkeland N.K."/>
        </authorList>
    </citation>
    <scope>NUCLEOTIDE SEQUENCE</scope>
    <source>
        <strain evidence="3">DSM 17425</strain>
    </source>
</reference>
<protein>
    <submittedName>
        <fullName evidence="3">DUF4179 domain-containing protein</fullName>
    </submittedName>
</protein>
<accession>A0A934HX13</accession>
<evidence type="ECO:0000259" key="2">
    <source>
        <dbReference type="Pfam" id="PF13786"/>
    </source>
</evidence>
<dbReference type="AlphaFoldDB" id="A0A934HX13"/>
<feature type="domain" description="DUF4179" evidence="2">
    <location>
        <begin position="43"/>
        <end position="127"/>
    </location>
</feature>
<comment type="caution">
    <text evidence="3">The sequence shown here is derived from an EMBL/GenBank/DDBJ whole genome shotgun (WGS) entry which is preliminary data.</text>
</comment>
<evidence type="ECO:0000313" key="3">
    <source>
        <dbReference type="EMBL" id="MBI6871930.1"/>
    </source>
</evidence>
<evidence type="ECO:0000256" key="1">
    <source>
        <dbReference type="SAM" id="Phobius"/>
    </source>
</evidence>
<keyword evidence="1" id="KW-1133">Transmembrane helix</keyword>
<name>A0A934HX13_9CLOT</name>
<organism evidence="3 4">
    <name type="scientific">Clostridium aciditolerans</name>
    <dbReference type="NCBI Taxonomy" id="339861"/>
    <lineage>
        <taxon>Bacteria</taxon>
        <taxon>Bacillati</taxon>
        <taxon>Bacillota</taxon>
        <taxon>Clostridia</taxon>
        <taxon>Eubacteriales</taxon>
        <taxon>Clostridiaceae</taxon>
        <taxon>Clostridium</taxon>
    </lineage>
</organism>
<gene>
    <name evidence="3" type="ORF">I6U51_04310</name>
</gene>
<keyword evidence="1" id="KW-0812">Transmembrane</keyword>
<dbReference type="Proteomes" id="UP000622687">
    <property type="component" value="Unassembled WGS sequence"/>
</dbReference>
<feature type="transmembrane region" description="Helical" evidence="1">
    <location>
        <begin position="45"/>
        <end position="63"/>
    </location>
</feature>
<dbReference type="RefSeq" id="WP_211141366.1">
    <property type="nucleotide sequence ID" value="NZ_JAEEGB010000005.1"/>
</dbReference>
<dbReference type="EMBL" id="JAEEGB010000005">
    <property type="protein sequence ID" value="MBI6871930.1"/>
    <property type="molecule type" value="Genomic_DNA"/>
</dbReference>
<proteinExistence type="predicted"/>
<keyword evidence="4" id="KW-1185">Reference proteome</keyword>
<sequence>MDNIENLLSKNKLELDELEVPEALENKLRTALDGKNKKIRISRSFKIKAAAIFICLILIGYNFNTLGFYTEKLTGYDKLMDANLKKLNELGKGQTIGKSFTFKNGLTFTLDGIMLDDNKFLAFYTLRNHKGDIENASIDPALIDLKGKFKDYTSDSSYGNINDTRTEIKYISTFEPPYRFDKDLVLNVVSKKNNQSEAGRISFTLDKNKAMGHSTKKFLHKNIKTDGTNLRFEYICASPSTTLIKGKVENIMELAMDRIRGIKFSPSSLDIKLIADGKVIETQQAELASNIDGVTFKYNFDPLPNNFKKLQIQFSALTSEHIINKNFKLKKDVENENINIEGKNIEIRKIYEANGNTYVTLASESDVILTKVNMLMDGKIVELNKTTSENTNKNSNINTRTLEFIGTGNNLELNVQRMLYRKNYNEVVDIISN</sequence>
<keyword evidence="1" id="KW-0472">Membrane</keyword>